<proteinExistence type="predicted"/>
<dbReference type="SUPFAM" id="SSF160631">
    <property type="entry name" value="SMI1/KNR4-like"/>
    <property type="match status" value="1"/>
</dbReference>
<dbReference type="InterPro" id="IPR037883">
    <property type="entry name" value="Knr4/Smi1-like_sf"/>
</dbReference>
<evidence type="ECO:0000313" key="2">
    <source>
        <dbReference type="Proteomes" id="UP000092607"/>
    </source>
</evidence>
<dbReference type="AlphaFoldDB" id="A0A1B8Q5T1"/>
<reference evidence="1 2" key="1">
    <citation type="submission" date="2016-06" db="EMBL/GenBank/DDBJ databases">
        <title>Draft genome of Moraxella lacunata CCUG 57757A.</title>
        <authorList>
            <person name="Salva-Serra F."/>
            <person name="Engstrom-Jakobsson H."/>
            <person name="Thorell K."/>
            <person name="Gonzales-Siles L."/>
            <person name="Karlsson R."/>
            <person name="Boulund F."/>
            <person name="Engstrand L."/>
            <person name="Kristiansson E."/>
            <person name="Moore E."/>
        </authorList>
    </citation>
    <scope>NUCLEOTIDE SEQUENCE [LARGE SCALE GENOMIC DNA]</scope>
    <source>
        <strain evidence="1 2">CCUG 57757A</strain>
    </source>
</reference>
<protein>
    <recommendedName>
        <fullName evidence="3">Knr4/Smi1-like domain-containing protein</fullName>
    </recommendedName>
</protein>
<dbReference type="EMBL" id="LZMS01000037">
    <property type="protein sequence ID" value="OBX65056.1"/>
    <property type="molecule type" value="Genomic_DNA"/>
</dbReference>
<evidence type="ECO:0008006" key="3">
    <source>
        <dbReference type="Google" id="ProtNLM"/>
    </source>
</evidence>
<organism evidence="1 2">
    <name type="scientific">Moraxella lacunata</name>
    <dbReference type="NCBI Taxonomy" id="477"/>
    <lineage>
        <taxon>Bacteria</taxon>
        <taxon>Pseudomonadati</taxon>
        <taxon>Pseudomonadota</taxon>
        <taxon>Gammaproteobacteria</taxon>
        <taxon>Moraxellales</taxon>
        <taxon>Moraxellaceae</taxon>
        <taxon>Moraxella</taxon>
    </lineage>
</organism>
<dbReference type="Gene3D" id="3.40.1580.10">
    <property type="entry name" value="SMI1/KNR4-like"/>
    <property type="match status" value="1"/>
</dbReference>
<sequence>MKTKDIHIIGDLKPFTHHQILDIKTQIGFDLPSSYYDFLNTFGFGGFFNDFLIFDEYDTDYLKNNFADMLDYWEWQNIDVQDVLNGCKIAHNIDGDVVFITKNPAIPFVVLLRSGGLPLVFHHLSDILDNDIKNFKFPLMIFQSFYDRKDEFIQIDFEKFLKLKSSILTFIEQKLPVQKLYEIDDSHVIYEIKSIGGVIKVSYFGHVHFSYQDKYNNHAKALIDLFQNKLDNLLLC</sequence>
<dbReference type="RefSeq" id="WP_065255421.1">
    <property type="nucleotide sequence ID" value="NZ_JARDJM010000001.1"/>
</dbReference>
<dbReference type="Proteomes" id="UP000092607">
    <property type="component" value="Unassembled WGS sequence"/>
</dbReference>
<accession>A0A1B8Q5T1</accession>
<comment type="caution">
    <text evidence="1">The sequence shown here is derived from an EMBL/GenBank/DDBJ whole genome shotgun (WGS) entry which is preliminary data.</text>
</comment>
<name>A0A1B8Q5T1_MORLA</name>
<evidence type="ECO:0000313" key="1">
    <source>
        <dbReference type="EMBL" id="OBX65056.1"/>
    </source>
</evidence>
<gene>
    <name evidence="1" type="ORF">A9309_03065</name>
</gene>
<dbReference type="OrthoDB" id="1415632at2"/>